<evidence type="ECO:0000256" key="3">
    <source>
        <dbReference type="ARBA" id="ARBA00023004"/>
    </source>
</evidence>
<dbReference type="EMBL" id="NRSG01000020">
    <property type="protein sequence ID" value="MBK1657543.1"/>
    <property type="molecule type" value="Genomic_DNA"/>
</dbReference>
<dbReference type="Gene3D" id="1.10.760.10">
    <property type="entry name" value="Cytochrome c-like domain"/>
    <property type="match status" value="1"/>
</dbReference>
<organism evidence="6 7">
    <name type="scientific">Paracraurococcus ruber</name>
    <dbReference type="NCBI Taxonomy" id="77675"/>
    <lineage>
        <taxon>Bacteria</taxon>
        <taxon>Pseudomonadati</taxon>
        <taxon>Pseudomonadota</taxon>
        <taxon>Alphaproteobacteria</taxon>
        <taxon>Acetobacterales</taxon>
        <taxon>Roseomonadaceae</taxon>
        <taxon>Paracraurococcus</taxon>
    </lineage>
</organism>
<evidence type="ECO:0000256" key="4">
    <source>
        <dbReference type="PROSITE-ProRule" id="PRU00433"/>
    </source>
</evidence>
<reference evidence="6 7" key="1">
    <citation type="journal article" date="2020" name="Microorganisms">
        <title>Osmotic Adaptation and Compatible Solute Biosynthesis of Phototrophic Bacteria as Revealed from Genome Analyses.</title>
        <authorList>
            <person name="Imhoff J.F."/>
            <person name="Rahn T."/>
            <person name="Kunzel S."/>
            <person name="Keller A."/>
            <person name="Neulinger S.C."/>
        </authorList>
    </citation>
    <scope>NUCLEOTIDE SEQUENCE [LARGE SCALE GENOMIC DNA]</scope>
    <source>
        <strain evidence="6 7">DSM 15382</strain>
    </source>
</reference>
<sequence>MILLAALPALAQRRALEQERLAYGRAVAENWCANCHLVGPQARGPAGDAAPPFAAIAAMPGTTAMALRAFLQTPHDRMPDYRLSQAELDGVVAYILGLQPR</sequence>
<keyword evidence="3 4" id="KW-0408">Iron</keyword>
<evidence type="ECO:0000259" key="5">
    <source>
        <dbReference type="PROSITE" id="PS51007"/>
    </source>
</evidence>
<keyword evidence="7" id="KW-1185">Reference proteome</keyword>
<dbReference type="Pfam" id="PF13442">
    <property type="entry name" value="Cytochrome_CBB3"/>
    <property type="match status" value="1"/>
</dbReference>
<keyword evidence="2 4" id="KW-0479">Metal-binding</keyword>
<evidence type="ECO:0000256" key="1">
    <source>
        <dbReference type="ARBA" id="ARBA00022617"/>
    </source>
</evidence>
<evidence type="ECO:0000313" key="6">
    <source>
        <dbReference type="EMBL" id="MBK1657543.1"/>
    </source>
</evidence>
<protein>
    <recommendedName>
        <fullName evidence="5">Cytochrome c domain-containing protein</fullName>
    </recommendedName>
</protein>
<evidence type="ECO:0000256" key="2">
    <source>
        <dbReference type="ARBA" id="ARBA00022723"/>
    </source>
</evidence>
<dbReference type="PROSITE" id="PS51007">
    <property type="entry name" value="CYTC"/>
    <property type="match status" value="1"/>
</dbReference>
<gene>
    <name evidence="6" type="ORF">CKO45_04780</name>
</gene>
<dbReference type="Proteomes" id="UP000697995">
    <property type="component" value="Unassembled WGS sequence"/>
</dbReference>
<accession>A0ABS1CT70</accession>
<evidence type="ECO:0000313" key="7">
    <source>
        <dbReference type="Proteomes" id="UP000697995"/>
    </source>
</evidence>
<feature type="domain" description="Cytochrome c" evidence="5">
    <location>
        <begin position="19"/>
        <end position="99"/>
    </location>
</feature>
<dbReference type="SUPFAM" id="SSF46626">
    <property type="entry name" value="Cytochrome c"/>
    <property type="match status" value="1"/>
</dbReference>
<dbReference type="InterPro" id="IPR036909">
    <property type="entry name" value="Cyt_c-like_dom_sf"/>
</dbReference>
<keyword evidence="1 4" id="KW-0349">Heme</keyword>
<comment type="caution">
    <text evidence="6">The sequence shown here is derived from an EMBL/GenBank/DDBJ whole genome shotgun (WGS) entry which is preliminary data.</text>
</comment>
<name>A0ABS1CT70_9PROT</name>
<proteinExistence type="predicted"/>
<dbReference type="InterPro" id="IPR009056">
    <property type="entry name" value="Cyt_c-like_dom"/>
</dbReference>